<dbReference type="EMBL" id="SRLO01000147">
    <property type="protein sequence ID" value="TNN71617.1"/>
    <property type="molecule type" value="Genomic_DNA"/>
</dbReference>
<gene>
    <name evidence="1" type="ORF">EYF80_018142</name>
</gene>
<comment type="caution">
    <text evidence="1">The sequence shown here is derived from an EMBL/GenBank/DDBJ whole genome shotgun (WGS) entry which is preliminary data.</text>
</comment>
<evidence type="ECO:0000313" key="1">
    <source>
        <dbReference type="EMBL" id="TNN71617.1"/>
    </source>
</evidence>
<dbReference type="Proteomes" id="UP000314294">
    <property type="component" value="Unassembled WGS sequence"/>
</dbReference>
<name>A0A4Z2I0Y6_9TELE</name>
<evidence type="ECO:0000313" key="2">
    <source>
        <dbReference type="Proteomes" id="UP000314294"/>
    </source>
</evidence>
<organism evidence="1 2">
    <name type="scientific">Liparis tanakae</name>
    <name type="common">Tanaka's snailfish</name>
    <dbReference type="NCBI Taxonomy" id="230148"/>
    <lineage>
        <taxon>Eukaryota</taxon>
        <taxon>Metazoa</taxon>
        <taxon>Chordata</taxon>
        <taxon>Craniata</taxon>
        <taxon>Vertebrata</taxon>
        <taxon>Euteleostomi</taxon>
        <taxon>Actinopterygii</taxon>
        <taxon>Neopterygii</taxon>
        <taxon>Teleostei</taxon>
        <taxon>Neoteleostei</taxon>
        <taxon>Acanthomorphata</taxon>
        <taxon>Eupercaria</taxon>
        <taxon>Perciformes</taxon>
        <taxon>Cottioidei</taxon>
        <taxon>Cottales</taxon>
        <taxon>Liparidae</taxon>
        <taxon>Liparis</taxon>
    </lineage>
</organism>
<dbReference type="AlphaFoldDB" id="A0A4Z2I0Y6"/>
<proteinExistence type="predicted"/>
<keyword evidence="2" id="KW-1185">Reference proteome</keyword>
<reference evidence="1 2" key="1">
    <citation type="submission" date="2019-03" db="EMBL/GenBank/DDBJ databases">
        <title>First draft genome of Liparis tanakae, snailfish: a comprehensive survey of snailfish specific genes.</title>
        <authorList>
            <person name="Kim W."/>
            <person name="Song I."/>
            <person name="Jeong J.-H."/>
            <person name="Kim D."/>
            <person name="Kim S."/>
            <person name="Ryu S."/>
            <person name="Song J.Y."/>
            <person name="Lee S.K."/>
        </authorList>
    </citation>
    <scope>NUCLEOTIDE SEQUENCE [LARGE SCALE GENOMIC DNA]</scope>
    <source>
        <tissue evidence="1">Muscle</tissue>
    </source>
</reference>
<accession>A0A4Z2I0Y6</accession>
<protein>
    <submittedName>
        <fullName evidence="1">Uncharacterized protein</fullName>
    </submittedName>
</protein>
<sequence length="65" mass="7385">MSTKLKFSWSTTTALCSDVMLEDEYVLGHRSKSKILAPQWDIMAKRLSEAGRPSVSMQDEVHELD</sequence>